<dbReference type="GO" id="GO:0046872">
    <property type="term" value="F:metal ion binding"/>
    <property type="evidence" value="ECO:0007669"/>
    <property type="project" value="UniProtKB-KW"/>
</dbReference>
<reference evidence="13" key="1">
    <citation type="submission" date="2017-01" db="EMBL/GenBank/DDBJ databases">
        <authorList>
            <person name="Varghese N."/>
            <person name="Submissions S."/>
        </authorList>
    </citation>
    <scope>NUCLEOTIDE SEQUENCE [LARGE SCALE GENOMIC DNA]</scope>
    <source>
        <strain evidence="13">ATCC 51758</strain>
    </source>
</reference>
<evidence type="ECO:0000259" key="10">
    <source>
        <dbReference type="Pfam" id="PF00724"/>
    </source>
</evidence>
<evidence type="ECO:0000313" key="13">
    <source>
        <dbReference type="Proteomes" id="UP000186819"/>
    </source>
</evidence>
<gene>
    <name evidence="12" type="ORF">SAMN05421829_12230</name>
</gene>
<organism evidence="12 13">
    <name type="scientific">Aromatoleum tolulyticum</name>
    <dbReference type="NCBI Taxonomy" id="34027"/>
    <lineage>
        <taxon>Bacteria</taxon>
        <taxon>Pseudomonadati</taxon>
        <taxon>Pseudomonadota</taxon>
        <taxon>Betaproteobacteria</taxon>
        <taxon>Rhodocyclales</taxon>
        <taxon>Rhodocyclaceae</taxon>
        <taxon>Aromatoleum</taxon>
    </lineage>
</organism>
<protein>
    <submittedName>
        <fullName evidence="12">2,4-dienoyl-CoA reductase</fullName>
    </submittedName>
</protein>
<dbReference type="Pfam" id="PF00724">
    <property type="entry name" value="Oxidored_FMN"/>
    <property type="match status" value="1"/>
</dbReference>
<dbReference type="Gene3D" id="3.50.50.60">
    <property type="entry name" value="FAD/NAD(P)-binding domain"/>
    <property type="match status" value="1"/>
</dbReference>
<accession>A0A1N7C6P2</accession>
<dbReference type="Proteomes" id="UP000186819">
    <property type="component" value="Unassembled WGS sequence"/>
</dbReference>
<evidence type="ECO:0000256" key="5">
    <source>
        <dbReference type="ARBA" id="ARBA00022643"/>
    </source>
</evidence>
<dbReference type="PANTHER" id="PTHR42917:SF2">
    <property type="entry name" value="2,4-DIENOYL-COA REDUCTASE [(2E)-ENOYL-COA-PRODUCING]"/>
    <property type="match status" value="1"/>
</dbReference>
<dbReference type="InterPro" id="IPR013785">
    <property type="entry name" value="Aldolase_TIM"/>
</dbReference>
<dbReference type="STRING" id="34027.SAMN05421829_12230"/>
<name>A0A1N7C6P2_9RHOO</name>
<evidence type="ECO:0000256" key="1">
    <source>
        <dbReference type="ARBA" id="ARBA00001917"/>
    </source>
</evidence>
<evidence type="ECO:0000259" key="11">
    <source>
        <dbReference type="Pfam" id="PF07992"/>
    </source>
</evidence>
<comment type="similarity">
    <text evidence="3">In the N-terminal section; belongs to the NADH:flavin oxidoreductase/NADH oxidase family.</text>
</comment>
<dbReference type="RefSeq" id="WP_076604257.1">
    <property type="nucleotide sequence ID" value="NZ_FTMD01000022.1"/>
</dbReference>
<evidence type="ECO:0000256" key="3">
    <source>
        <dbReference type="ARBA" id="ARBA00011048"/>
    </source>
</evidence>
<keyword evidence="4" id="KW-0285">Flavoprotein</keyword>
<dbReference type="GO" id="GO:0016491">
    <property type="term" value="F:oxidoreductase activity"/>
    <property type="evidence" value="ECO:0007669"/>
    <property type="project" value="UniProtKB-KW"/>
</dbReference>
<evidence type="ECO:0000313" key="12">
    <source>
        <dbReference type="EMBL" id="SIR59240.1"/>
    </source>
</evidence>
<proteinExistence type="inferred from homology"/>
<dbReference type="InterPro" id="IPR001155">
    <property type="entry name" value="OxRdtase_FMN_N"/>
</dbReference>
<dbReference type="InterPro" id="IPR051793">
    <property type="entry name" value="NADH:flavin_oxidoreductase"/>
</dbReference>
<dbReference type="AlphaFoldDB" id="A0A1N7C6P2"/>
<dbReference type="GO" id="GO:0010181">
    <property type="term" value="F:FMN binding"/>
    <property type="evidence" value="ECO:0007669"/>
    <property type="project" value="InterPro"/>
</dbReference>
<dbReference type="Gene3D" id="3.40.50.720">
    <property type="entry name" value="NAD(P)-binding Rossmann-like Domain"/>
    <property type="match status" value="1"/>
</dbReference>
<dbReference type="InterPro" id="IPR023753">
    <property type="entry name" value="FAD/NAD-binding_dom"/>
</dbReference>
<dbReference type="OrthoDB" id="8985337at2"/>
<evidence type="ECO:0000256" key="2">
    <source>
        <dbReference type="ARBA" id="ARBA00001966"/>
    </source>
</evidence>
<dbReference type="PRINTS" id="PR00411">
    <property type="entry name" value="PNDRDTASEI"/>
</dbReference>
<keyword evidence="6" id="KW-0479">Metal-binding</keyword>
<evidence type="ECO:0000256" key="4">
    <source>
        <dbReference type="ARBA" id="ARBA00022630"/>
    </source>
</evidence>
<dbReference type="Gene3D" id="3.20.20.70">
    <property type="entry name" value="Aldolase class I"/>
    <property type="match status" value="1"/>
</dbReference>
<dbReference type="GO" id="GO:0051536">
    <property type="term" value="F:iron-sulfur cluster binding"/>
    <property type="evidence" value="ECO:0007669"/>
    <property type="project" value="UniProtKB-KW"/>
</dbReference>
<evidence type="ECO:0000256" key="7">
    <source>
        <dbReference type="ARBA" id="ARBA00023002"/>
    </source>
</evidence>
<evidence type="ECO:0000256" key="9">
    <source>
        <dbReference type="ARBA" id="ARBA00023014"/>
    </source>
</evidence>
<keyword evidence="5" id="KW-0288">FMN</keyword>
<dbReference type="EMBL" id="FTMD01000022">
    <property type="protein sequence ID" value="SIR59240.1"/>
    <property type="molecule type" value="Genomic_DNA"/>
</dbReference>
<comment type="cofactor">
    <cofactor evidence="1">
        <name>FMN</name>
        <dbReference type="ChEBI" id="CHEBI:58210"/>
    </cofactor>
</comment>
<dbReference type="SUPFAM" id="SSF51905">
    <property type="entry name" value="FAD/NAD(P)-binding domain"/>
    <property type="match status" value="1"/>
</dbReference>
<dbReference type="InterPro" id="IPR036188">
    <property type="entry name" value="FAD/NAD-bd_sf"/>
</dbReference>
<dbReference type="PANTHER" id="PTHR42917">
    <property type="entry name" value="2,4-DIENOYL-COA REDUCTASE"/>
    <property type="match status" value="1"/>
</dbReference>
<sequence>MKILSPLQLGSIELKNRVVSTAHAADVSFFQPGSSGEGYMAYQERRAEGGTGLIIFTAMHVHETSPNLFHFLYEEKDIRKKFAQISTRLHRHGTKCISQLFHYGVTGKSDCRADFQPLWGFSGQPSSEGEGSHKMSDDEIEEVIDSFVRTAVVAVESGIDGVELHGTHGYLIQQSFSPWGNKRTDKWGEPMYFAKTLAKRVRDAIGPKAVMGFRLSSDDFIRPEDGGLGHEGLCKVASELVGTGLFDYLNHSEGAGGVHYARAIGSYRHPFGEFLPLTRGLKEAIGGAVPVIGVGKIPTTDLAEQALQAGDCDLVGMTRAQIADPDIVKKLQAGQAHRIRTCTGAQQGCIDRAIYFNISCFHNPEVNEENRFKALDAVKTEPKRVLVIGGGPAGMKAAEIAARRGHDVTLAEASGRLGGRLNQVETMGAAANLLSSTAWVEQELQILKVKIQTQTRVDEAFVKSFAPDVIVLATGATPNTELGVKSDGSVPVISSDDAAQGLFNGQKFDLKDTRALMVDMRANYETALVTESLAKRGSAVTVITPFLHFGANMGFTNLNDYLNLLPKLGCKLLPNTVLTGIRDGRASFRDVYSGEVQEHEFDFVVAGIAPTPADELLEMLKKHAKVVTAGDVVAARSAMEAFREGDRAGRTI</sequence>
<feature type="domain" description="NADH:flavin oxidoreductase/NADH oxidase N-terminal" evidence="10">
    <location>
        <begin position="3"/>
        <end position="335"/>
    </location>
</feature>
<keyword evidence="9" id="KW-0411">Iron-sulfur</keyword>
<comment type="cofactor">
    <cofactor evidence="2">
        <name>[4Fe-4S] cluster</name>
        <dbReference type="ChEBI" id="CHEBI:49883"/>
    </cofactor>
</comment>
<dbReference type="Pfam" id="PF07992">
    <property type="entry name" value="Pyr_redox_2"/>
    <property type="match status" value="1"/>
</dbReference>
<keyword evidence="7" id="KW-0560">Oxidoreductase</keyword>
<keyword evidence="13" id="KW-1185">Reference proteome</keyword>
<evidence type="ECO:0000256" key="8">
    <source>
        <dbReference type="ARBA" id="ARBA00023004"/>
    </source>
</evidence>
<evidence type="ECO:0000256" key="6">
    <source>
        <dbReference type="ARBA" id="ARBA00022723"/>
    </source>
</evidence>
<dbReference type="SUPFAM" id="SSF51395">
    <property type="entry name" value="FMN-linked oxidoreductases"/>
    <property type="match status" value="1"/>
</dbReference>
<feature type="domain" description="FAD/NAD(P)-binding" evidence="11">
    <location>
        <begin position="379"/>
        <end position="485"/>
    </location>
</feature>
<keyword evidence="8" id="KW-0408">Iron</keyword>
<dbReference type="PRINTS" id="PR00368">
    <property type="entry name" value="FADPNR"/>
</dbReference>